<dbReference type="EMBL" id="RKHY01000001">
    <property type="protein sequence ID" value="ROS44155.1"/>
    <property type="molecule type" value="Genomic_DNA"/>
</dbReference>
<dbReference type="Proteomes" id="UP000274843">
    <property type="component" value="Unassembled WGS sequence"/>
</dbReference>
<dbReference type="Gene3D" id="3.30.300.30">
    <property type="match status" value="1"/>
</dbReference>
<dbReference type="PROSITE" id="PS00455">
    <property type="entry name" value="AMP_BINDING"/>
    <property type="match status" value="1"/>
</dbReference>
<keyword evidence="7" id="KW-1185">Reference proteome</keyword>
<dbReference type="FunFam" id="3.30.300.30:FF:000008">
    <property type="entry name" value="2,3-dihydroxybenzoate-AMP ligase"/>
    <property type="match status" value="1"/>
</dbReference>
<evidence type="ECO:0000256" key="3">
    <source>
        <dbReference type="SAM" id="MobiDB-lite"/>
    </source>
</evidence>
<feature type="compositionally biased region" description="Gly residues" evidence="3">
    <location>
        <begin position="11"/>
        <end position="20"/>
    </location>
</feature>
<feature type="region of interest" description="Disordered" evidence="3">
    <location>
        <begin position="1"/>
        <end position="24"/>
    </location>
</feature>
<reference evidence="6 7" key="1">
    <citation type="submission" date="2018-11" db="EMBL/GenBank/DDBJ databases">
        <title>Sequencing the genomes of 1000 actinobacteria strains.</title>
        <authorList>
            <person name="Klenk H.-P."/>
        </authorList>
    </citation>
    <scope>NUCLEOTIDE SEQUENCE [LARGE SCALE GENOMIC DNA]</scope>
    <source>
        <strain evidence="6 7">DSM 44348</strain>
    </source>
</reference>
<dbReference type="GeneID" id="301847849"/>
<dbReference type="InterPro" id="IPR020845">
    <property type="entry name" value="AMP-binding_CS"/>
</dbReference>
<evidence type="ECO:0000259" key="4">
    <source>
        <dbReference type="Pfam" id="PF00501"/>
    </source>
</evidence>
<dbReference type="GO" id="GO:0016405">
    <property type="term" value="F:CoA-ligase activity"/>
    <property type="evidence" value="ECO:0007669"/>
    <property type="project" value="TreeGrafter"/>
</dbReference>
<dbReference type="AlphaFoldDB" id="A0A3N2H7R5"/>
<dbReference type="Gene3D" id="3.40.50.12780">
    <property type="entry name" value="N-terminal domain of ligase-like"/>
    <property type="match status" value="1"/>
</dbReference>
<comment type="caution">
    <text evidence="6">The sequence shown here is derived from an EMBL/GenBank/DDBJ whole genome shotgun (WGS) entry which is preliminary data.</text>
</comment>
<feature type="domain" description="AMP-binding enzyme C-terminal" evidence="5">
    <location>
        <begin position="454"/>
        <end position="529"/>
    </location>
</feature>
<feature type="compositionally biased region" description="Low complexity" evidence="3">
    <location>
        <begin position="1"/>
        <end position="10"/>
    </location>
</feature>
<evidence type="ECO:0000256" key="1">
    <source>
        <dbReference type="ARBA" id="ARBA00006432"/>
    </source>
</evidence>
<dbReference type="InterPro" id="IPR025110">
    <property type="entry name" value="AMP-bd_C"/>
</dbReference>
<dbReference type="InterPro" id="IPR000873">
    <property type="entry name" value="AMP-dep_synth/lig_dom"/>
</dbReference>
<protein>
    <submittedName>
        <fullName evidence="6">Acyl-CoA synthetase (AMP-forming)/AMP-acid ligase II</fullName>
    </submittedName>
</protein>
<dbReference type="PANTHER" id="PTHR24096:SF267">
    <property type="entry name" value="MALONATE--COA LIGASE ACSF3, MITOCHONDRIAL"/>
    <property type="match status" value="1"/>
</dbReference>
<feature type="domain" description="AMP-dependent synthetase/ligase" evidence="4">
    <location>
        <begin position="43"/>
        <end position="403"/>
    </location>
</feature>
<dbReference type="PANTHER" id="PTHR24096">
    <property type="entry name" value="LONG-CHAIN-FATTY-ACID--COA LIGASE"/>
    <property type="match status" value="1"/>
</dbReference>
<accession>A0A3N2H7R5</accession>
<organism evidence="6 7">
    <name type="scientific">Amycolatopsis thermoflava</name>
    <dbReference type="NCBI Taxonomy" id="84480"/>
    <lineage>
        <taxon>Bacteria</taxon>
        <taxon>Bacillati</taxon>
        <taxon>Actinomycetota</taxon>
        <taxon>Actinomycetes</taxon>
        <taxon>Pseudonocardiales</taxon>
        <taxon>Pseudonocardiaceae</taxon>
        <taxon>Amycolatopsis</taxon>
        <taxon>Amycolatopsis methanolica group</taxon>
    </lineage>
</organism>
<evidence type="ECO:0000313" key="7">
    <source>
        <dbReference type="Proteomes" id="UP000274843"/>
    </source>
</evidence>
<dbReference type="SUPFAM" id="SSF56801">
    <property type="entry name" value="Acetyl-CoA synthetase-like"/>
    <property type="match status" value="1"/>
</dbReference>
<dbReference type="InterPro" id="IPR042099">
    <property type="entry name" value="ANL_N_sf"/>
</dbReference>
<dbReference type="RefSeq" id="WP_123686168.1">
    <property type="nucleotide sequence ID" value="NZ_RKHY01000001.1"/>
</dbReference>
<gene>
    <name evidence="6" type="ORF">EDD35_6585</name>
</gene>
<keyword evidence="2 6" id="KW-0436">Ligase</keyword>
<dbReference type="Pfam" id="PF13193">
    <property type="entry name" value="AMP-binding_C"/>
    <property type="match status" value="1"/>
</dbReference>
<dbReference type="InterPro" id="IPR045851">
    <property type="entry name" value="AMP-bd_C_sf"/>
</dbReference>
<comment type="similarity">
    <text evidence="1">Belongs to the ATP-dependent AMP-binding enzyme family.</text>
</comment>
<dbReference type="Pfam" id="PF00501">
    <property type="entry name" value="AMP-binding"/>
    <property type="match status" value="1"/>
</dbReference>
<proteinExistence type="inferred from homology"/>
<evidence type="ECO:0000256" key="2">
    <source>
        <dbReference type="ARBA" id="ARBA00022598"/>
    </source>
</evidence>
<evidence type="ECO:0000259" key="5">
    <source>
        <dbReference type="Pfam" id="PF13193"/>
    </source>
</evidence>
<name>A0A3N2H7R5_9PSEU</name>
<sequence length="549" mass="59400">MLSGTTQVGQGTSGGSGVIGPDGLDHRQRATQVTVADLYERGYRQYGSRTAVRDGDTAITYRELGERVHRIVGGITGLGVRRGDRGVLLLGNCPEFFEIEHALFLGGFVRTALSIRLHLREVVHILTDCAAAVVFAAPEWAERLAGVRDQLPALRHVVTVDGGPGDTTLDRLREAAPAPYTRPLPHEPAAILYTSGTTGMPKGATLSHANWAAMVRNELLELPPARDDDLVLHVAPLSHLSGYVAPSYFVRGATHLTCPKFDATETLELVERHGVTILPMVPTMLNLLVLAAERRTGDYGSLHTVVYAGSPIAPDRLARARQVFGDVFIQFYGLSELPIPIACLSRQDHSFDPASGIPARLASAGRISPFVEVKLVDDAGAEVPHGEVGEITVRGDQTMMGYWHLPEATADMVDAEGWASTGDLGRFDEDGYLYIVDRKKDMVVTGGFNVYPTEIENVVSTLPAVSEVAVIGVPDPVWGEALKAVVVVRDGYSLTPEEVVTVCSAHLASYKKPRSVEFVTELPKTGSGKIMRRQLRDRYWTAGDRKVGG</sequence>
<evidence type="ECO:0000313" key="6">
    <source>
        <dbReference type="EMBL" id="ROS44155.1"/>
    </source>
</evidence>